<name>A0A4X1UID7_PIG</name>
<dbReference type="AlphaFoldDB" id="A0A4X1UID7"/>
<proteinExistence type="predicted"/>
<evidence type="ECO:0000313" key="2">
    <source>
        <dbReference type="Ensembl" id="ENSSSCP00070028968.1"/>
    </source>
</evidence>
<dbReference type="Proteomes" id="UP000694728">
    <property type="component" value="Unplaced"/>
</dbReference>
<feature type="compositionally biased region" description="Pro residues" evidence="1">
    <location>
        <begin position="55"/>
        <end position="73"/>
    </location>
</feature>
<dbReference type="Proteomes" id="UP000314985">
    <property type="component" value="Chromosome 9"/>
</dbReference>
<dbReference type="Ensembl" id="ENSSSCT00045050447.1">
    <property type="protein sequence ID" value="ENSSSCP00045035124.1"/>
    <property type="gene ID" value="ENSSSCG00045029574.1"/>
</dbReference>
<dbReference type="Proteomes" id="UP000694727">
    <property type="component" value="Unplaced"/>
</dbReference>
<accession>A0A4X1UID7</accession>
<evidence type="ECO:0000256" key="1">
    <source>
        <dbReference type="SAM" id="MobiDB-lite"/>
    </source>
</evidence>
<dbReference type="Ensembl" id="ENSSSCT00070034679.1">
    <property type="protein sequence ID" value="ENSSSCP00070028968.1"/>
    <property type="gene ID" value="ENSSSCG00070017577.1"/>
</dbReference>
<dbReference type="Proteomes" id="UP000694725">
    <property type="component" value="Unplaced"/>
</dbReference>
<evidence type="ECO:0000313" key="3">
    <source>
        <dbReference type="Proteomes" id="UP000314985"/>
    </source>
</evidence>
<reference evidence="2 3" key="1">
    <citation type="submission" date="2017-08" db="EMBL/GenBank/DDBJ databases">
        <title>USMARCv1.0.</title>
        <authorList>
            <person name="Hannum G.I."/>
            <person name="Koren S."/>
            <person name="Schroeder S.G."/>
            <person name="Chin S.C."/>
            <person name="Nonneman D.J."/>
            <person name="Becker S.A."/>
            <person name="Rosen B.D."/>
            <person name="Bickhart D.M."/>
            <person name="Putnam N.H."/>
            <person name="Green R.E."/>
            <person name="Tuggle C.K."/>
            <person name="Liu H."/>
            <person name="Rohrer G.A."/>
            <person name="Warr A."/>
            <person name="Hall R."/>
            <person name="Kim K."/>
            <person name="Hume D.A."/>
            <person name="Talbot R."/>
            <person name="Chow W."/>
            <person name="Howe K."/>
            <person name="Schwartz A.S."/>
            <person name="Watson M."/>
            <person name="Archibald A.L."/>
            <person name="Phillippy A.M."/>
            <person name="Smith T.P.L."/>
        </authorList>
    </citation>
    <scope>NUCLEOTIDE SEQUENCE [LARGE SCALE GENOMIC DNA]</scope>
</reference>
<dbReference type="Ensembl" id="ENSSSCT00025057745.1">
    <property type="protein sequence ID" value="ENSSSCP00025024443.1"/>
    <property type="gene ID" value="ENSSSCG00025042616.1"/>
</dbReference>
<feature type="region of interest" description="Disordered" evidence="1">
    <location>
        <begin position="33"/>
        <end position="81"/>
    </location>
</feature>
<protein>
    <submittedName>
        <fullName evidence="2">Uncharacterized protein</fullName>
    </submittedName>
</protein>
<feature type="compositionally biased region" description="Basic and acidic residues" evidence="1">
    <location>
        <begin position="33"/>
        <end position="42"/>
    </location>
</feature>
<organism evidence="2 3">
    <name type="scientific">Sus scrofa</name>
    <name type="common">Pig</name>
    <dbReference type="NCBI Taxonomy" id="9823"/>
    <lineage>
        <taxon>Eukaryota</taxon>
        <taxon>Metazoa</taxon>
        <taxon>Chordata</taxon>
        <taxon>Craniata</taxon>
        <taxon>Vertebrata</taxon>
        <taxon>Euteleostomi</taxon>
        <taxon>Mammalia</taxon>
        <taxon>Eutheria</taxon>
        <taxon>Laurasiatheria</taxon>
        <taxon>Artiodactyla</taxon>
        <taxon>Suina</taxon>
        <taxon>Suidae</taxon>
        <taxon>Sus</taxon>
    </lineage>
</organism>
<dbReference type="Ensembl" id="ENSSSCT00065039568.1">
    <property type="protein sequence ID" value="ENSSSCP00065016746.1"/>
    <property type="gene ID" value="ENSSSCG00065029319.1"/>
</dbReference>
<sequence length="81" mass="8701">MAEKGCMGNSINLLYRDLVSEVNRRRITMTMREEKFTKKSDEAGAILSDVDAEQAPPPSTAGPEVPPAPPPSPAEDAKDSS</sequence>
<reference evidence="2" key="2">
    <citation type="submission" date="2025-05" db="UniProtKB">
        <authorList>
            <consortium name="Ensembl"/>
        </authorList>
    </citation>
    <scope>IDENTIFICATION</scope>
</reference>